<feature type="domain" description="FecR protein" evidence="2">
    <location>
        <begin position="157"/>
        <end position="240"/>
    </location>
</feature>
<name>A0ABT0A9Y8_9SPHN</name>
<dbReference type="Proteomes" id="UP001162802">
    <property type="component" value="Unassembled WGS sequence"/>
</dbReference>
<dbReference type="InterPro" id="IPR032623">
    <property type="entry name" value="FecR_N"/>
</dbReference>
<dbReference type="RefSeq" id="WP_243797601.1">
    <property type="nucleotide sequence ID" value="NZ_JALHAT010000004.1"/>
</dbReference>
<evidence type="ECO:0000313" key="5">
    <source>
        <dbReference type="Proteomes" id="UP001162802"/>
    </source>
</evidence>
<dbReference type="Gene3D" id="3.55.50.30">
    <property type="match status" value="1"/>
</dbReference>
<accession>A0ABT0A9Y8</accession>
<dbReference type="Pfam" id="PF04773">
    <property type="entry name" value="FecR"/>
    <property type="match status" value="1"/>
</dbReference>
<dbReference type="PANTHER" id="PTHR30273">
    <property type="entry name" value="PERIPLASMIC SIGNAL SENSOR AND SIGMA FACTOR ACTIVATOR FECR-RELATED"/>
    <property type="match status" value="1"/>
</dbReference>
<dbReference type="PANTHER" id="PTHR30273:SF2">
    <property type="entry name" value="PROTEIN FECR"/>
    <property type="match status" value="1"/>
</dbReference>
<dbReference type="InterPro" id="IPR012373">
    <property type="entry name" value="Ferrdict_sens_TM"/>
</dbReference>
<reference evidence="4" key="1">
    <citation type="submission" date="2022-03" db="EMBL/GenBank/DDBJ databases">
        <title>Identification of a novel bacterium isolated from mangrove sediments.</title>
        <authorList>
            <person name="Pan X."/>
        </authorList>
    </citation>
    <scope>NUCLEOTIDE SEQUENCE</scope>
    <source>
        <strain evidence="4">B2637</strain>
    </source>
</reference>
<keyword evidence="1" id="KW-0812">Transmembrane</keyword>
<organism evidence="4 5">
    <name type="scientific">Novosphingobium mangrovi</name>
    <name type="common">ex Hu et al. 2023</name>
    <dbReference type="NCBI Taxonomy" id="2930094"/>
    <lineage>
        <taxon>Bacteria</taxon>
        <taxon>Pseudomonadati</taxon>
        <taxon>Pseudomonadota</taxon>
        <taxon>Alphaproteobacteria</taxon>
        <taxon>Sphingomonadales</taxon>
        <taxon>Sphingomonadaceae</taxon>
        <taxon>Novosphingobium</taxon>
    </lineage>
</organism>
<keyword evidence="5" id="KW-1185">Reference proteome</keyword>
<keyword evidence="1" id="KW-0472">Membrane</keyword>
<sequence length="354" mass="37593">MTGTCVNDAAASWYASLSSDHVEPSERAAFEAWYAADPAHRTAWDRVERAAQLADEAALSEEARLLVAEALAAPARGEVQGDGEDDAADWIEAAWTYGEEPQAAPERGARRLVLASLLAAVLGIGSLTFLAYQGGIGGSAGAPEARILATSRGEAPQAFTLEDGSEVTLDAASKVRVLPGQVGRTLELTQGQAYFRVAKDAAHPFTVTSGGYRVTALGTEFDVDLRGDGLDVGLVEGRVKVEAVAQSDHSWTLEPGMVLSIRGGDAQLLEGQASDTRSWMDGRISFDNAPLGDVVARLNRHLAQRLVLDPALEHRVFSGVVRTDDPAALIEALEAYQIARPDTDADGETRLVPY</sequence>
<comment type="caution">
    <text evidence="4">The sequence shown here is derived from an EMBL/GenBank/DDBJ whole genome shotgun (WGS) entry which is preliminary data.</text>
</comment>
<dbReference type="Pfam" id="PF16220">
    <property type="entry name" value="DUF4880"/>
    <property type="match status" value="1"/>
</dbReference>
<feature type="transmembrane region" description="Helical" evidence="1">
    <location>
        <begin position="112"/>
        <end position="132"/>
    </location>
</feature>
<dbReference type="EMBL" id="JALHAT010000004">
    <property type="protein sequence ID" value="MCJ1959969.1"/>
    <property type="molecule type" value="Genomic_DNA"/>
</dbReference>
<proteinExistence type="predicted"/>
<evidence type="ECO:0000259" key="2">
    <source>
        <dbReference type="Pfam" id="PF04773"/>
    </source>
</evidence>
<protein>
    <submittedName>
        <fullName evidence="4">FecR domain-containing protein</fullName>
    </submittedName>
</protein>
<dbReference type="PIRSF" id="PIRSF018266">
    <property type="entry name" value="FecR"/>
    <property type="match status" value="1"/>
</dbReference>
<dbReference type="Gene3D" id="2.60.120.1440">
    <property type="match status" value="1"/>
</dbReference>
<evidence type="ECO:0000313" key="4">
    <source>
        <dbReference type="EMBL" id="MCJ1959969.1"/>
    </source>
</evidence>
<evidence type="ECO:0000256" key="1">
    <source>
        <dbReference type="SAM" id="Phobius"/>
    </source>
</evidence>
<dbReference type="InterPro" id="IPR006860">
    <property type="entry name" value="FecR"/>
</dbReference>
<gene>
    <name evidence="4" type="ORF">MTR65_04685</name>
</gene>
<keyword evidence="1" id="KW-1133">Transmembrane helix</keyword>
<evidence type="ECO:0000259" key="3">
    <source>
        <dbReference type="Pfam" id="PF16220"/>
    </source>
</evidence>
<feature type="domain" description="FecR N-terminal" evidence="3">
    <location>
        <begin position="8"/>
        <end position="49"/>
    </location>
</feature>